<proteinExistence type="predicted"/>
<feature type="compositionally biased region" description="Polar residues" evidence="2">
    <location>
        <begin position="410"/>
        <end position="429"/>
    </location>
</feature>
<keyword evidence="3" id="KW-1133">Transmembrane helix</keyword>
<feature type="coiled-coil region" evidence="1">
    <location>
        <begin position="534"/>
        <end position="592"/>
    </location>
</feature>
<feature type="compositionally biased region" description="Low complexity" evidence="2">
    <location>
        <begin position="254"/>
        <end position="263"/>
    </location>
</feature>
<feature type="region of interest" description="Disordered" evidence="2">
    <location>
        <begin position="219"/>
        <end position="268"/>
    </location>
</feature>
<dbReference type="RefSeq" id="WP_347963521.1">
    <property type="nucleotide sequence ID" value="NZ_CP154878.1"/>
</dbReference>
<sequence length="813" mass="92082">MGLFHRKNKKKSIMLDDKYTIRLEFADQFKPENNTQVAEAIQSASETEKNNGLPALDQTLPFATLKTAEDLFDNLRDVVAETADPIEFDYLAIWLFDKTKKAKMGKPNSEDGNPHEYITLPGFKLNYDYQNLTKVIFETIFNLPENSDVSYDEKIEICQDLKQAYLESVNVGENEIARLPKKAEIEKGAVTLDVPAYSTSEPPAEEPKKQYYDAKTHTFSDHPIEDDKPSTTETVAAEPVSTPAPVPIEKPKPAAKSATPAAPVHETRSAVRAVTDAADDEQKLAREKGHVSAPQFEVEELDPVEPGQHGYVEYQLNQRKKTFNALLQNSAEKINDKNEKAILDLRESYKTKVEKAIANFRKQHKNDAANLHAKIANELYAAKQRELKAEYAKIDRQREDDLEQAERVYHQQQSKINSDSENNKQQAEQRLSKRYEQLANKKFDTEWAEIKRRNDDAEAKLRQEKQRHYELQAREDAAQLRVNGLDLLQQMLTDETQELDDYRTQVTNEHLNAKQIVISENRSETEKQRIQAPFEELREANKTISDLKEQLSRTEALRATAENENAALKSDKQLLQEKNDSLMNEKLAAAKELSTKDSENKNDELNSTLSNYIKFKLATEMQPQQPATRVATVDSAAVAADDHQTSKGHGEQYTKQMDGMLHGVKRLVVMFFLLLVLMICGFSYYTYRQHKENAARVEQITQTMNKKVAKAKQANSNVVQESYKTSSTTDETQAALNALHASNGTELDKYKNEKYYALDKAIINNDAKAADAAVKAMGTDLTMNDRYRSTQAVSLLNQAGDADLANKVSDANK</sequence>
<evidence type="ECO:0000256" key="2">
    <source>
        <dbReference type="SAM" id="MobiDB-lite"/>
    </source>
</evidence>
<evidence type="ECO:0000256" key="1">
    <source>
        <dbReference type="SAM" id="Coils"/>
    </source>
</evidence>
<accession>A0AAU7C596</accession>
<reference evidence="4" key="1">
    <citation type="submission" date="2024-04" db="EMBL/GenBank/DDBJ databases">
        <title>Limosilactobacillus allomucosae sp. nov., a novel species isolated from wild boar faecal samples as a potential probiotics for domestic pigs.</title>
        <authorList>
            <person name="Chen B."/>
        </authorList>
    </citation>
    <scope>NUCLEOTIDE SEQUENCE</scope>
    <source>
        <strain evidence="4">WILCCON 0051</strain>
    </source>
</reference>
<keyword evidence="1" id="KW-0175">Coiled coil</keyword>
<feature type="compositionally biased region" description="Basic and acidic residues" evidence="2">
    <location>
        <begin position="219"/>
        <end position="230"/>
    </location>
</feature>
<evidence type="ECO:0000313" key="4">
    <source>
        <dbReference type="EMBL" id="XBG96417.1"/>
    </source>
</evidence>
<evidence type="ECO:0000256" key="3">
    <source>
        <dbReference type="SAM" id="Phobius"/>
    </source>
</evidence>
<keyword evidence="3" id="KW-0812">Transmembrane</keyword>
<organism evidence="4">
    <name type="scientific">Limosilactobacillus allomucosae</name>
    <dbReference type="NCBI Taxonomy" id="3142938"/>
    <lineage>
        <taxon>Bacteria</taxon>
        <taxon>Bacillati</taxon>
        <taxon>Bacillota</taxon>
        <taxon>Bacilli</taxon>
        <taxon>Lactobacillales</taxon>
        <taxon>Lactobacillaceae</taxon>
        <taxon>Limosilactobacillus</taxon>
    </lineage>
</organism>
<feature type="transmembrane region" description="Helical" evidence="3">
    <location>
        <begin position="667"/>
        <end position="687"/>
    </location>
</feature>
<name>A0AAU7C596_9LACO</name>
<dbReference type="AlphaFoldDB" id="A0AAU7C596"/>
<keyword evidence="3" id="KW-0472">Membrane</keyword>
<gene>
    <name evidence="4" type="ORF">ABC765_04855</name>
</gene>
<protein>
    <submittedName>
        <fullName evidence="4">Uncharacterized protein</fullName>
    </submittedName>
</protein>
<dbReference type="KEGG" id="lalo:ABC765_04855"/>
<feature type="region of interest" description="Disordered" evidence="2">
    <location>
        <begin position="407"/>
        <end position="430"/>
    </location>
</feature>
<dbReference type="EMBL" id="CP154878">
    <property type="protein sequence ID" value="XBG96417.1"/>
    <property type="molecule type" value="Genomic_DNA"/>
</dbReference>